<dbReference type="GO" id="GO:0046872">
    <property type="term" value="F:metal ion binding"/>
    <property type="evidence" value="ECO:0007669"/>
    <property type="project" value="UniProtKB-KW"/>
</dbReference>
<evidence type="ECO:0000256" key="1">
    <source>
        <dbReference type="ARBA" id="ARBA00022723"/>
    </source>
</evidence>
<dbReference type="SUPFAM" id="SSF55031">
    <property type="entry name" value="Bacterial exopeptidase dimerisation domain"/>
    <property type="match status" value="1"/>
</dbReference>
<dbReference type="Proteomes" id="UP000530928">
    <property type="component" value="Unassembled WGS sequence"/>
</dbReference>
<dbReference type="InterPro" id="IPR002933">
    <property type="entry name" value="Peptidase_M20"/>
</dbReference>
<evidence type="ECO:0000313" key="4">
    <source>
        <dbReference type="EMBL" id="MBA2890132.1"/>
    </source>
</evidence>
<feature type="domain" description="Peptidase M20 dimerisation" evidence="3">
    <location>
        <begin position="175"/>
        <end position="279"/>
    </location>
</feature>
<dbReference type="Gene3D" id="3.30.70.360">
    <property type="match status" value="1"/>
</dbReference>
<protein>
    <submittedName>
        <fullName evidence="4">Acetylornithine deacetylase/succinyl-diaminopimelate desuccinylase-like protein</fullName>
    </submittedName>
</protein>
<reference evidence="4 5" key="1">
    <citation type="submission" date="2020-07" db="EMBL/GenBank/DDBJ databases">
        <title>Genomic Encyclopedia of Type Strains, Phase IV (KMG-IV): sequencing the most valuable type-strain genomes for metagenomic binning, comparative biology and taxonomic classification.</title>
        <authorList>
            <person name="Goeker M."/>
        </authorList>
    </citation>
    <scope>NUCLEOTIDE SEQUENCE [LARGE SCALE GENOMIC DNA]</scope>
    <source>
        <strain evidence="4 5">DSM 45533</strain>
    </source>
</reference>
<gene>
    <name evidence="4" type="ORF">HNR30_001467</name>
</gene>
<evidence type="ECO:0000313" key="5">
    <source>
        <dbReference type="Proteomes" id="UP000530928"/>
    </source>
</evidence>
<comment type="caution">
    <text evidence="4">The sequence shown here is derived from an EMBL/GenBank/DDBJ whole genome shotgun (WGS) entry which is preliminary data.</text>
</comment>
<keyword evidence="5" id="KW-1185">Reference proteome</keyword>
<dbReference type="SUPFAM" id="SSF53187">
    <property type="entry name" value="Zn-dependent exopeptidases"/>
    <property type="match status" value="1"/>
</dbReference>
<dbReference type="GO" id="GO:0016787">
    <property type="term" value="F:hydrolase activity"/>
    <property type="evidence" value="ECO:0007669"/>
    <property type="project" value="UniProtKB-KW"/>
</dbReference>
<dbReference type="RefSeq" id="WP_181608851.1">
    <property type="nucleotide sequence ID" value="NZ_BAABAM010000001.1"/>
</dbReference>
<dbReference type="InterPro" id="IPR050072">
    <property type="entry name" value="Peptidase_M20A"/>
</dbReference>
<keyword evidence="1" id="KW-0479">Metal-binding</keyword>
<name>A0A7W0CFM6_9ACTN</name>
<dbReference type="AlphaFoldDB" id="A0A7W0CFM6"/>
<dbReference type="InterPro" id="IPR011650">
    <property type="entry name" value="Peptidase_M20_dimer"/>
</dbReference>
<dbReference type="InterPro" id="IPR036264">
    <property type="entry name" value="Bact_exopeptidase_dim_dom"/>
</dbReference>
<keyword evidence="2" id="KW-0378">Hydrolase</keyword>
<dbReference type="Pfam" id="PF07687">
    <property type="entry name" value="M20_dimer"/>
    <property type="match status" value="1"/>
</dbReference>
<dbReference type="Pfam" id="PF01546">
    <property type="entry name" value="Peptidase_M20"/>
    <property type="match status" value="1"/>
</dbReference>
<evidence type="ECO:0000259" key="3">
    <source>
        <dbReference type="Pfam" id="PF07687"/>
    </source>
</evidence>
<organism evidence="4 5">
    <name type="scientific">Nonomuraea soli</name>
    <dbReference type="NCBI Taxonomy" id="1032476"/>
    <lineage>
        <taxon>Bacteria</taxon>
        <taxon>Bacillati</taxon>
        <taxon>Actinomycetota</taxon>
        <taxon>Actinomycetes</taxon>
        <taxon>Streptosporangiales</taxon>
        <taxon>Streptosporangiaceae</taxon>
        <taxon>Nonomuraea</taxon>
    </lineage>
</organism>
<proteinExistence type="predicted"/>
<sequence length="382" mass="40307">MTVIGTDRLRELVAGLVRIPSPTGDERALAEHIAAELGGRVQPLGERQANAVARLRGDGTGPDLMLYAPIDTMTAVDERDLPPEGPEPAPEIEGDLVTGPGAGNPKGHAACVMAAFETIRDSGVRLKGDVIAAFGAGGMPDRGGQGVGCSFLLEQGYHPDYAVIAKPGWSASHEEVGLAWFEVTVRGHHTYVGSRHRLPYDNAIASAAEVVLAIETWAEDYTVRHTSGQVAPQAIVGAIEGGWWRMPAFTPAACRFLVDVRLSPRDTPAQVKREFLTLVHGLGAEAEMVLSIPGTSTDPGSPVVRAAVGAFERLDGHHVPQEGMSGATDANILRSRGVPTVRVGMPKVAGITDFALGMNTVDVREMARLTELLVMIASEVAG</sequence>
<dbReference type="EMBL" id="JACDUR010000001">
    <property type="protein sequence ID" value="MBA2890132.1"/>
    <property type="molecule type" value="Genomic_DNA"/>
</dbReference>
<dbReference type="PANTHER" id="PTHR43808">
    <property type="entry name" value="ACETYLORNITHINE DEACETYLASE"/>
    <property type="match status" value="1"/>
</dbReference>
<evidence type="ECO:0000256" key="2">
    <source>
        <dbReference type="ARBA" id="ARBA00022801"/>
    </source>
</evidence>
<dbReference type="Gene3D" id="3.40.630.10">
    <property type="entry name" value="Zn peptidases"/>
    <property type="match status" value="1"/>
</dbReference>
<accession>A0A7W0CFM6</accession>